<evidence type="ECO:0000313" key="2">
    <source>
        <dbReference type="EMBL" id="MBB6228643.1"/>
    </source>
</evidence>
<dbReference type="EMBL" id="JACIIV010000022">
    <property type="protein sequence ID" value="MBB6228643.1"/>
    <property type="molecule type" value="Genomic_DNA"/>
</dbReference>
<protein>
    <submittedName>
        <fullName evidence="2">Uncharacterized protein</fullName>
    </submittedName>
</protein>
<dbReference type="RefSeq" id="WP_184201362.1">
    <property type="nucleotide sequence ID" value="NZ_JACIIV010000022.1"/>
</dbReference>
<feature type="transmembrane region" description="Helical" evidence="1">
    <location>
        <begin position="30"/>
        <end position="48"/>
    </location>
</feature>
<sequence length="85" mass="9735">MEWIAFLAPSFLWFNLAFTSPFLTTYRHRLSGMLSVLSGMLMFASLRLDTPEHLLWLSGAAVAMMTMFVALLWKPAGKEPKRKVR</sequence>
<dbReference type="Proteomes" id="UP000538147">
    <property type="component" value="Unassembled WGS sequence"/>
</dbReference>
<dbReference type="AlphaFoldDB" id="A0A841LCD3"/>
<feature type="transmembrane region" description="Helical" evidence="1">
    <location>
        <begin position="6"/>
        <end position="23"/>
    </location>
</feature>
<keyword evidence="1" id="KW-0472">Membrane</keyword>
<evidence type="ECO:0000256" key="1">
    <source>
        <dbReference type="SAM" id="Phobius"/>
    </source>
</evidence>
<name>A0A841LCD3_9SPHN</name>
<comment type="caution">
    <text evidence="2">The sequence shown here is derived from an EMBL/GenBank/DDBJ whole genome shotgun (WGS) entry which is preliminary data.</text>
</comment>
<reference evidence="2 3" key="1">
    <citation type="submission" date="2020-08" db="EMBL/GenBank/DDBJ databases">
        <title>Genomic Encyclopedia of Type Strains, Phase IV (KMG-IV): sequencing the most valuable type-strain genomes for metagenomic binning, comparative biology and taxonomic classification.</title>
        <authorList>
            <person name="Goeker M."/>
        </authorList>
    </citation>
    <scope>NUCLEOTIDE SEQUENCE [LARGE SCALE GENOMIC DNA]</scope>
    <source>
        <strain evidence="2 3">DSM 102189</strain>
    </source>
</reference>
<accession>A0A841LCD3</accession>
<keyword evidence="1" id="KW-0812">Transmembrane</keyword>
<evidence type="ECO:0000313" key="3">
    <source>
        <dbReference type="Proteomes" id="UP000538147"/>
    </source>
</evidence>
<keyword evidence="1" id="KW-1133">Transmembrane helix</keyword>
<feature type="transmembrane region" description="Helical" evidence="1">
    <location>
        <begin position="54"/>
        <end position="73"/>
    </location>
</feature>
<gene>
    <name evidence="2" type="ORF">FHS79_002833</name>
</gene>
<proteinExistence type="predicted"/>
<organism evidence="2 3">
    <name type="scientific">Polymorphobacter multimanifer</name>
    <dbReference type="NCBI Taxonomy" id="1070431"/>
    <lineage>
        <taxon>Bacteria</taxon>
        <taxon>Pseudomonadati</taxon>
        <taxon>Pseudomonadota</taxon>
        <taxon>Alphaproteobacteria</taxon>
        <taxon>Sphingomonadales</taxon>
        <taxon>Sphingosinicellaceae</taxon>
        <taxon>Polymorphobacter</taxon>
    </lineage>
</organism>
<keyword evidence="3" id="KW-1185">Reference proteome</keyword>